<dbReference type="AlphaFoldDB" id="A0A839ZA02"/>
<dbReference type="RefSeq" id="WP_183189722.1">
    <property type="nucleotide sequence ID" value="NZ_JACICD010000003.1"/>
</dbReference>
<protein>
    <submittedName>
        <fullName evidence="2">Uncharacterized protein</fullName>
    </submittedName>
</protein>
<keyword evidence="3" id="KW-1185">Reference proteome</keyword>
<dbReference type="EMBL" id="JACICD010000003">
    <property type="protein sequence ID" value="MBB3771563.1"/>
    <property type="molecule type" value="Genomic_DNA"/>
</dbReference>
<sequence>MSPRIHYLARTRARLAAAYAACRKAHRPRRTIAAQLKRATTQQLAREIAEHRARANAPARPAEPDLFTL</sequence>
<proteinExistence type="predicted"/>
<feature type="region of interest" description="Disordered" evidence="1">
    <location>
        <begin position="50"/>
        <end position="69"/>
    </location>
</feature>
<reference evidence="2 3" key="1">
    <citation type="submission" date="2020-08" db="EMBL/GenBank/DDBJ databases">
        <title>Genomic Encyclopedia of Type Strains, Phase IV (KMG-IV): sequencing the most valuable type-strain genomes for metagenomic binning, comparative biology and taxonomic classification.</title>
        <authorList>
            <person name="Goeker M."/>
        </authorList>
    </citation>
    <scope>NUCLEOTIDE SEQUENCE [LARGE SCALE GENOMIC DNA]</scope>
    <source>
        <strain evidence="2 3">DSM 5895</strain>
    </source>
</reference>
<evidence type="ECO:0000313" key="2">
    <source>
        <dbReference type="EMBL" id="MBB3771563.1"/>
    </source>
</evidence>
<name>A0A839ZA02_9HYPH</name>
<accession>A0A839ZA02</accession>
<evidence type="ECO:0000313" key="3">
    <source>
        <dbReference type="Proteomes" id="UP000533469"/>
    </source>
</evidence>
<comment type="caution">
    <text evidence="2">The sequence shown here is derived from an EMBL/GenBank/DDBJ whole genome shotgun (WGS) entry which is preliminary data.</text>
</comment>
<evidence type="ECO:0000256" key="1">
    <source>
        <dbReference type="SAM" id="MobiDB-lite"/>
    </source>
</evidence>
<gene>
    <name evidence="2" type="ORF">FHS55_002162</name>
</gene>
<organism evidence="2 3">
    <name type="scientific">Ancylobacter tetraedralis</name>
    <dbReference type="NCBI Taxonomy" id="217068"/>
    <lineage>
        <taxon>Bacteria</taxon>
        <taxon>Pseudomonadati</taxon>
        <taxon>Pseudomonadota</taxon>
        <taxon>Alphaproteobacteria</taxon>
        <taxon>Hyphomicrobiales</taxon>
        <taxon>Xanthobacteraceae</taxon>
        <taxon>Ancylobacter</taxon>
    </lineage>
</organism>
<dbReference type="Proteomes" id="UP000533469">
    <property type="component" value="Unassembled WGS sequence"/>
</dbReference>